<dbReference type="InParanoid" id="A0A804MNA0"/>
<reference evidence="1" key="2">
    <citation type="submission" date="2019-07" db="EMBL/GenBank/DDBJ databases">
        <authorList>
            <person name="Seetharam A."/>
            <person name="Woodhouse M."/>
            <person name="Cannon E."/>
        </authorList>
    </citation>
    <scope>NUCLEOTIDE SEQUENCE [LARGE SCALE GENOMIC DNA]</scope>
    <source>
        <strain evidence="1">cv. B73</strain>
    </source>
</reference>
<name>A0A804MNA0_MAIZE</name>
<dbReference type="AlphaFoldDB" id="A0A804MNA0"/>
<keyword evidence="2" id="KW-1185">Reference proteome</keyword>
<reference evidence="1" key="3">
    <citation type="submission" date="2021-05" db="UniProtKB">
        <authorList>
            <consortium name="EnsemblPlants"/>
        </authorList>
    </citation>
    <scope>IDENTIFICATION</scope>
    <source>
        <strain evidence="1">cv. B73</strain>
    </source>
</reference>
<dbReference type="Proteomes" id="UP000007305">
    <property type="component" value="Chromosome 2"/>
</dbReference>
<evidence type="ECO:0000313" key="1">
    <source>
        <dbReference type="EnsemblPlants" id="Zm00001eb099450_P001"/>
    </source>
</evidence>
<dbReference type="EnsemblPlants" id="Zm00001eb099450_T001">
    <property type="protein sequence ID" value="Zm00001eb099450_P001"/>
    <property type="gene ID" value="Zm00001eb099450"/>
</dbReference>
<proteinExistence type="predicted"/>
<organism evidence="1 2">
    <name type="scientific">Zea mays</name>
    <name type="common">Maize</name>
    <dbReference type="NCBI Taxonomy" id="4577"/>
    <lineage>
        <taxon>Eukaryota</taxon>
        <taxon>Viridiplantae</taxon>
        <taxon>Streptophyta</taxon>
        <taxon>Embryophyta</taxon>
        <taxon>Tracheophyta</taxon>
        <taxon>Spermatophyta</taxon>
        <taxon>Magnoliopsida</taxon>
        <taxon>Liliopsida</taxon>
        <taxon>Poales</taxon>
        <taxon>Poaceae</taxon>
        <taxon>PACMAD clade</taxon>
        <taxon>Panicoideae</taxon>
        <taxon>Andropogonodae</taxon>
        <taxon>Andropogoneae</taxon>
        <taxon>Tripsacinae</taxon>
        <taxon>Zea</taxon>
    </lineage>
</organism>
<reference evidence="2" key="1">
    <citation type="submission" date="2015-12" db="EMBL/GenBank/DDBJ databases">
        <title>Update maize B73 reference genome by single molecule sequencing technologies.</title>
        <authorList>
            <consortium name="Maize Genome Sequencing Project"/>
            <person name="Ware D."/>
        </authorList>
    </citation>
    <scope>NUCLEOTIDE SEQUENCE [LARGE SCALE GENOMIC DNA]</scope>
    <source>
        <strain evidence="2">cv. B73</strain>
    </source>
</reference>
<evidence type="ECO:0000313" key="2">
    <source>
        <dbReference type="Proteomes" id="UP000007305"/>
    </source>
</evidence>
<dbReference type="Gramene" id="Zm00001eb099450_T001">
    <property type="protein sequence ID" value="Zm00001eb099450_P001"/>
    <property type="gene ID" value="Zm00001eb099450"/>
</dbReference>
<accession>A0A804MNA0</accession>
<protein>
    <submittedName>
        <fullName evidence="1">Uncharacterized protein</fullName>
    </submittedName>
</protein>
<sequence length="75" mass="8568">MTTSGSTTGIIMRSNQPRFLPWIRIYRCWVAPASERPRVQLLVKTEEDLRTSRVSLPSLVLAERAGARLHSDRMT</sequence>